<comment type="function">
    <text evidence="15">Involved in base excision repair of DNA damaged by oxidation or by mutagenic agents. Acts as DNA glycosylase that recognizes and removes damaged bases. Has a preference for oxidized purines, such as 7,8-dihydro-8-oxoguanine (8-oxoG). Has AP (apurinic/apyrimidinic) lyase activity and introduces nicks in the DNA strand. Cleaves the DNA backbone by beta-delta elimination to generate a single-strand break at the site of the removed base with both 3'- and 5'-phosphates.</text>
</comment>
<reference evidence="18 21" key="3">
    <citation type="journal article" date="2023" name="Front. Microbiol.">
        <title>Phylogeography and host specificity of Pasteurellaceae pathogenic to sea-farmed fish in the north-east Atlantic.</title>
        <authorList>
            <person name="Gulla S."/>
            <person name="Colquhoun D.J."/>
            <person name="Olsen A.B."/>
            <person name="Spilsberg B."/>
            <person name="Lagesen K."/>
            <person name="Aakesson C.P."/>
            <person name="Strom S."/>
            <person name="Manji F."/>
            <person name="Birkbeck T.H."/>
            <person name="Nilsen H.K."/>
        </authorList>
    </citation>
    <scope>NUCLEOTIDE SEQUENCE [LARGE SCALE GENOMIC DNA]</scope>
    <source>
        <strain evidence="18 21">VIO11850</strain>
    </source>
</reference>
<dbReference type="PROSITE" id="PS01242">
    <property type="entry name" value="ZF_FPG_1"/>
    <property type="match status" value="1"/>
</dbReference>
<keyword evidence="13 15" id="KW-0326">Glycosidase</keyword>
<evidence type="ECO:0000256" key="15">
    <source>
        <dbReference type="HAMAP-Rule" id="MF_00103"/>
    </source>
</evidence>
<keyword evidence="8 15" id="KW-0862">Zinc</keyword>
<evidence type="ECO:0000256" key="13">
    <source>
        <dbReference type="ARBA" id="ARBA00023295"/>
    </source>
</evidence>
<feature type="domain" description="Formamidopyrimidine-DNA glycosylase catalytic" evidence="17">
    <location>
        <begin position="2"/>
        <end position="113"/>
    </location>
</feature>
<keyword evidence="11 15" id="KW-0456">Lyase</keyword>
<dbReference type="SUPFAM" id="SSF57716">
    <property type="entry name" value="Glucocorticoid receptor-like (DNA-binding domain)"/>
    <property type="match status" value="1"/>
</dbReference>
<dbReference type="STRING" id="97481.SAMN05444853_10681"/>
<dbReference type="GO" id="GO:0034039">
    <property type="term" value="F:8-oxo-7,8-dihydroguanine DNA N-glycosylase activity"/>
    <property type="evidence" value="ECO:0007669"/>
    <property type="project" value="TreeGrafter"/>
</dbReference>
<evidence type="ECO:0000313" key="20">
    <source>
        <dbReference type="Proteomes" id="UP000198883"/>
    </source>
</evidence>
<dbReference type="GeneID" id="83543640"/>
<dbReference type="InterPro" id="IPR015886">
    <property type="entry name" value="H2TH_FPG"/>
</dbReference>
<evidence type="ECO:0000256" key="4">
    <source>
        <dbReference type="ARBA" id="ARBA00022723"/>
    </source>
</evidence>
<evidence type="ECO:0000256" key="5">
    <source>
        <dbReference type="ARBA" id="ARBA00022763"/>
    </source>
</evidence>
<dbReference type="RefSeq" id="WP_090921175.1">
    <property type="nucleotide sequence ID" value="NZ_CP016180.1"/>
</dbReference>
<dbReference type="InterPro" id="IPR020629">
    <property type="entry name" value="FPG_Glyclase"/>
</dbReference>
<evidence type="ECO:0000259" key="17">
    <source>
        <dbReference type="PROSITE" id="PS51068"/>
    </source>
</evidence>
<dbReference type="FunFam" id="1.10.8.50:FF:000003">
    <property type="entry name" value="Formamidopyrimidine-DNA glycosylase"/>
    <property type="match status" value="1"/>
</dbReference>
<keyword evidence="6 15" id="KW-0863">Zinc-finger</keyword>
<dbReference type="Proteomes" id="UP001224812">
    <property type="component" value="Unassembled WGS sequence"/>
</dbReference>
<comment type="similarity">
    <text evidence="2 15">Belongs to the FPG family.</text>
</comment>
<feature type="active site" description="Proton donor; for delta-elimination activity" evidence="15">
    <location>
        <position position="260"/>
    </location>
</feature>
<keyword evidence="5 15" id="KW-0227">DNA damage</keyword>
<keyword evidence="4 15" id="KW-0479">Metal-binding</keyword>
<dbReference type="Proteomes" id="UP000198883">
    <property type="component" value="Unassembled WGS sequence"/>
</dbReference>
<feature type="binding site" evidence="15">
    <location>
        <position position="91"/>
    </location>
    <ligand>
        <name>DNA</name>
        <dbReference type="ChEBI" id="CHEBI:16991"/>
    </ligand>
</feature>
<evidence type="ECO:0000313" key="21">
    <source>
        <dbReference type="Proteomes" id="UP001224812"/>
    </source>
</evidence>
<evidence type="ECO:0000256" key="1">
    <source>
        <dbReference type="ARBA" id="ARBA00001668"/>
    </source>
</evidence>
<dbReference type="GO" id="GO:0006284">
    <property type="term" value="P:base-excision repair"/>
    <property type="evidence" value="ECO:0007669"/>
    <property type="project" value="InterPro"/>
</dbReference>
<evidence type="ECO:0000256" key="11">
    <source>
        <dbReference type="ARBA" id="ARBA00023239"/>
    </source>
</evidence>
<feature type="binding site" evidence="15">
    <location>
        <position position="151"/>
    </location>
    <ligand>
        <name>DNA</name>
        <dbReference type="ChEBI" id="CHEBI:16991"/>
    </ligand>
</feature>
<evidence type="ECO:0000313" key="18">
    <source>
        <dbReference type="EMBL" id="MDP8085050.1"/>
    </source>
</evidence>
<dbReference type="NCBIfam" id="TIGR00577">
    <property type="entry name" value="fpg"/>
    <property type="match status" value="1"/>
</dbReference>
<dbReference type="InterPro" id="IPR000214">
    <property type="entry name" value="Znf_DNA_glyclase/AP_lyase"/>
</dbReference>
<dbReference type="Gene3D" id="1.10.8.50">
    <property type="match status" value="1"/>
</dbReference>
<keyword evidence="12 15" id="KW-0511">Multifunctional enzyme</keyword>
<evidence type="ECO:0000259" key="16">
    <source>
        <dbReference type="PROSITE" id="PS51066"/>
    </source>
</evidence>
<reference evidence="20" key="1">
    <citation type="submission" date="2016-10" db="EMBL/GenBank/DDBJ databases">
        <authorList>
            <person name="Varghese N."/>
            <person name="Submissions S."/>
        </authorList>
    </citation>
    <scope>NUCLEOTIDE SEQUENCE [LARGE SCALE GENOMIC DNA]</scope>
    <source>
        <strain evidence="20">DSM 24204</strain>
    </source>
</reference>
<dbReference type="AlphaFoldDB" id="A0A1H7W141"/>
<evidence type="ECO:0000256" key="3">
    <source>
        <dbReference type="ARBA" id="ARBA00011245"/>
    </source>
</evidence>
<evidence type="ECO:0000256" key="2">
    <source>
        <dbReference type="ARBA" id="ARBA00009409"/>
    </source>
</evidence>
<dbReference type="EMBL" id="JASAVS010000005">
    <property type="protein sequence ID" value="MDP8085050.1"/>
    <property type="molecule type" value="Genomic_DNA"/>
</dbReference>
<comment type="cofactor">
    <cofactor evidence="15">
        <name>Zn(2+)</name>
        <dbReference type="ChEBI" id="CHEBI:29105"/>
    </cofactor>
    <text evidence="15">Binds 1 zinc ion per subunit.</text>
</comment>
<dbReference type="FunFam" id="3.20.190.10:FF:000001">
    <property type="entry name" value="Formamidopyrimidine-DNA glycosylase"/>
    <property type="match status" value="1"/>
</dbReference>
<proteinExistence type="inferred from homology"/>
<feature type="active site" description="Proton donor" evidence="15">
    <location>
        <position position="3"/>
    </location>
</feature>
<keyword evidence="9 15" id="KW-0238">DNA-binding</keyword>
<organism evidence="19 20">
    <name type="scientific">Phocoenobacter skyensis</name>
    <dbReference type="NCBI Taxonomy" id="97481"/>
    <lineage>
        <taxon>Bacteria</taxon>
        <taxon>Pseudomonadati</taxon>
        <taxon>Pseudomonadota</taxon>
        <taxon>Gammaproteobacteria</taxon>
        <taxon>Pasteurellales</taxon>
        <taxon>Pasteurellaceae</taxon>
        <taxon>Phocoenobacter</taxon>
    </lineage>
</organism>
<evidence type="ECO:0000256" key="14">
    <source>
        <dbReference type="ARBA" id="ARBA00044632"/>
    </source>
</evidence>
<dbReference type="SUPFAM" id="SSF46946">
    <property type="entry name" value="S13-like H2TH domain"/>
    <property type="match status" value="1"/>
</dbReference>
<dbReference type="HAMAP" id="MF_00103">
    <property type="entry name" value="Fapy_DNA_glycosyl"/>
    <property type="match status" value="1"/>
</dbReference>
<dbReference type="SMART" id="SM00898">
    <property type="entry name" value="Fapy_DNA_glyco"/>
    <property type="match status" value="1"/>
</dbReference>
<gene>
    <name evidence="15 18" type="primary">mutM</name>
    <name evidence="15" type="synonym">fpg</name>
    <name evidence="18" type="ORF">QJT92_03790</name>
    <name evidence="19" type="ORF">SAMN05444853_10681</name>
</gene>
<evidence type="ECO:0000256" key="9">
    <source>
        <dbReference type="ARBA" id="ARBA00023125"/>
    </source>
</evidence>
<dbReference type="InterPro" id="IPR035937">
    <property type="entry name" value="FPG_N"/>
</dbReference>
<sequence>MPELPEVETSVRGVSPYLVGKTIKEIIIRQKQLRWLVSDELTEMQNAQITAISRRAKYLIIHTTKGEIIIHLGMSGSLSILEKETKEVGKHDHVDLITQDGLVLRYNDPRRFGAWLWAERADQLSILQKLGLEPLSVEFNGDYLYKKSINRKVAVKKFIMDNAVVVGVGNIYACESLFLAKILPERLACTLTKSQADTLVTIIKQVLANAIEQGGTTLKDFVQPDGKPGYFAQVLQVYGRKGEECNQCHNLIKTKIIGQRNTFYCDYCQK</sequence>
<comment type="catalytic activity">
    <reaction evidence="14 15">
        <text>2'-deoxyribonucleotide-(2'-deoxyribose 5'-phosphate)-2'-deoxyribonucleotide-DNA = a 3'-end 2'-deoxyribonucleotide-(2,3-dehydro-2,3-deoxyribose 5'-phosphate)-DNA + a 5'-end 5'-phospho-2'-deoxyribonucleoside-DNA + H(+)</text>
        <dbReference type="Rhea" id="RHEA:66592"/>
        <dbReference type="Rhea" id="RHEA-COMP:13180"/>
        <dbReference type="Rhea" id="RHEA-COMP:16897"/>
        <dbReference type="Rhea" id="RHEA-COMP:17067"/>
        <dbReference type="ChEBI" id="CHEBI:15378"/>
        <dbReference type="ChEBI" id="CHEBI:136412"/>
        <dbReference type="ChEBI" id="CHEBI:157695"/>
        <dbReference type="ChEBI" id="CHEBI:167181"/>
        <dbReference type="EC" id="4.2.99.18"/>
    </reaction>
</comment>
<comment type="subunit">
    <text evidence="3 15">Monomer.</text>
</comment>
<dbReference type="PANTHER" id="PTHR22993">
    <property type="entry name" value="FORMAMIDOPYRIMIDINE-DNA GLYCOSYLASE"/>
    <property type="match status" value="1"/>
</dbReference>
<evidence type="ECO:0000256" key="12">
    <source>
        <dbReference type="ARBA" id="ARBA00023268"/>
    </source>
</evidence>
<feature type="domain" description="FPG-type" evidence="16">
    <location>
        <begin position="236"/>
        <end position="270"/>
    </location>
</feature>
<dbReference type="CDD" id="cd08966">
    <property type="entry name" value="EcFpg-like_N"/>
    <property type="match status" value="1"/>
</dbReference>
<dbReference type="Pfam" id="PF06831">
    <property type="entry name" value="H2TH"/>
    <property type="match status" value="1"/>
</dbReference>
<dbReference type="InterPro" id="IPR010979">
    <property type="entry name" value="Ribosomal_uS13-like_H2TH"/>
</dbReference>
<dbReference type="PROSITE" id="PS51068">
    <property type="entry name" value="FPG_CAT"/>
    <property type="match status" value="1"/>
</dbReference>
<dbReference type="EMBL" id="FOBN01000006">
    <property type="protein sequence ID" value="SEM15211.1"/>
    <property type="molecule type" value="Genomic_DNA"/>
</dbReference>
<dbReference type="SMART" id="SM01232">
    <property type="entry name" value="H2TH"/>
    <property type="match status" value="1"/>
</dbReference>
<comment type="catalytic activity">
    <reaction evidence="1 15">
        <text>Hydrolysis of DNA containing ring-opened 7-methylguanine residues, releasing 2,6-diamino-4-hydroxy-5-(N-methyl)formamidopyrimidine.</text>
        <dbReference type="EC" id="3.2.2.23"/>
    </reaction>
</comment>
<feature type="binding site" evidence="15">
    <location>
        <position position="110"/>
    </location>
    <ligand>
        <name>DNA</name>
        <dbReference type="ChEBI" id="CHEBI:16991"/>
    </ligand>
</feature>
<dbReference type="EC" id="4.2.99.18" evidence="15"/>
<dbReference type="Gene3D" id="3.20.190.10">
    <property type="entry name" value="MutM-like, N-terminal"/>
    <property type="match status" value="1"/>
</dbReference>
<dbReference type="PROSITE" id="PS51066">
    <property type="entry name" value="ZF_FPG_2"/>
    <property type="match status" value="1"/>
</dbReference>
<dbReference type="InterPro" id="IPR010663">
    <property type="entry name" value="Znf_FPG/IleRS"/>
</dbReference>
<keyword evidence="21" id="KW-1185">Reference proteome</keyword>
<name>A0A1H7W141_9PAST</name>
<feature type="active site" description="Proton donor; for beta-elimination activity" evidence="15">
    <location>
        <position position="57"/>
    </location>
</feature>
<keyword evidence="7 15" id="KW-0378">Hydrolase</keyword>
<dbReference type="SUPFAM" id="SSF81624">
    <property type="entry name" value="N-terminal domain of MutM-like DNA repair proteins"/>
    <property type="match status" value="1"/>
</dbReference>
<dbReference type="GO" id="GO:0008270">
    <property type="term" value="F:zinc ion binding"/>
    <property type="evidence" value="ECO:0007669"/>
    <property type="project" value="UniProtKB-UniRule"/>
</dbReference>
<dbReference type="OrthoDB" id="9800855at2"/>
<accession>A0A1H7W141</accession>
<dbReference type="InterPro" id="IPR015887">
    <property type="entry name" value="DNA_glyclase_Znf_dom_DNA_BS"/>
</dbReference>
<dbReference type="PANTHER" id="PTHR22993:SF9">
    <property type="entry name" value="FORMAMIDOPYRIMIDINE-DNA GLYCOSYLASE"/>
    <property type="match status" value="1"/>
</dbReference>
<reference evidence="19" key="2">
    <citation type="submission" date="2016-10" db="EMBL/GenBank/DDBJ databases">
        <authorList>
            <person name="de Groot N.N."/>
        </authorList>
    </citation>
    <scope>NUCLEOTIDE SEQUENCE [LARGE SCALE GENOMIC DNA]</scope>
    <source>
        <strain evidence="19">DSM 24204</strain>
    </source>
</reference>
<dbReference type="NCBIfam" id="NF002211">
    <property type="entry name" value="PRK01103.1"/>
    <property type="match status" value="1"/>
</dbReference>
<evidence type="ECO:0000256" key="7">
    <source>
        <dbReference type="ARBA" id="ARBA00022801"/>
    </source>
</evidence>
<protein>
    <recommendedName>
        <fullName evidence="15">Formamidopyrimidine-DNA glycosylase</fullName>
        <shortName evidence="15">Fapy-DNA glycosylase</shortName>
        <ecNumber evidence="15">3.2.2.23</ecNumber>
    </recommendedName>
    <alternativeName>
        <fullName evidence="15">DNA-(apurinic or apyrimidinic site) lyase MutM</fullName>
        <shortName evidence="15">AP lyase MutM</shortName>
        <ecNumber evidence="15">4.2.99.18</ecNumber>
    </alternativeName>
</protein>
<dbReference type="GO" id="GO:0003684">
    <property type="term" value="F:damaged DNA binding"/>
    <property type="evidence" value="ECO:0007669"/>
    <property type="project" value="InterPro"/>
</dbReference>
<dbReference type="GO" id="GO:0140078">
    <property type="term" value="F:class I DNA-(apurinic or apyrimidinic site) endonuclease activity"/>
    <property type="evidence" value="ECO:0007669"/>
    <property type="project" value="UniProtKB-EC"/>
</dbReference>
<evidence type="ECO:0000256" key="10">
    <source>
        <dbReference type="ARBA" id="ARBA00023204"/>
    </source>
</evidence>
<dbReference type="EC" id="3.2.2.23" evidence="15"/>
<dbReference type="Pfam" id="PF01149">
    <property type="entry name" value="Fapy_DNA_glyco"/>
    <property type="match status" value="1"/>
</dbReference>
<dbReference type="InterPro" id="IPR012319">
    <property type="entry name" value="FPG_cat"/>
</dbReference>
<feature type="active site" description="Schiff-base intermediate with DNA" evidence="15">
    <location>
        <position position="2"/>
    </location>
</feature>
<dbReference type="Pfam" id="PF06827">
    <property type="entry name" value="zf-FPG_IleRS"/>
    <property type="match status" value="1"/>
</dbReference>
<keyword evidence="10 15" id="KW-0234">DNA repair</keyword>
<evidence type="ECO:0000256" key="6">
    <source>
        <dbReference type="ARBA" id="ARBA00022771"/>
    </source>
</evidence>
<evidence type="ECO:0000313" key="19">
    <source>
        <dbReference type="EMBL" id="SEM15211.1"/>
    </source>
</evidence>
<evidence type="ECO:0000256" key="8">
    <source>
        <dbReference type="ARBA" id="ARBA00022833"/>
    </source>
</evidence>